<accession>A0AC35TQW7</accession>
<proteinExistence type="predicted"/>
<organism evidence="1 2">
    <name type="scientific">Rhabditophanes sp. KR3021</name>
    <dbReference type="NCBI Taxonomy" id="114890"/>
    <lineage>
        <taxon>Eukaryota</taxon>
        <taxon>Metazoa</taxon>
        <taxon>Ecdysozoa</taxon>
        <taxon>Nematoda</taxon>
        <taxon>Chromadorea</taxon>
        <taxon>Rhabditida</taxon>
        <taxon>Tylenchina</taxon>
        <taxon>Panagrolaimomorpha</taxon>
        <taxon>Strongyloidoidea</taxon>
        <taxon>Alloionematidae</taxon>
        <taxon>Rhabditophanes</taxon>
    </lineage>
</organism>
<evidence type="ECO:0000313" key="1">
    <source>
        <dbReference type="Proteomes" id="UP000095286"/>
    </source>
</evidence>
<sequence length="386" mass="44514">MNSHQAKNVRSNSLFQLPDHLIAAVQAAEIYHYDKSSFIFDLTQYESSQAEDLGKDLTILLTDKWEGAKAYKVFNYSLNCMYKLLEGNYNLSIQLNTERGVLRRKPLRFRALDEPFSPLRWNFTKLKEHEILLMLRCTDRIDEDYSIEQNIIAVNASPLERGHSLVIPSSNKCLPQLITPQAIRMGTEVMLMMRDRNMHILFNSLLGQASVNHLHMHLMKWPYESDLIYRRFTKIAKDLYLATTPSWFIQVFAIQLKGYQHLDPFLGTINRLVGVLIEKKVAHNFFFTRAPPIRTEGEERVEVRVEDVASLVTLYVFPRKSVTGAKPPTNFNPAALELAGCMTAYTYRFFEAADEVGVIRIVKDEAVLEDQHFESLKESVLLEFAD</sequence>
<dbReference type="WBParaSite" id="RSKR_0000312800.1">
    <property type="protein sequence ID" value="RSKR_0000312800.1"/>
    <property type="gene ID" value="RSKR_0000312800"/>
</dbReference>
<dbReference type="Proteomes" id="UP000095286">
    <property type="component" value="Unplaced"/>
</dbReference>
<protein>
    <submittedName>
        <fullName evidence="2">GDP-D-glucose phosphorylase 1</fullName>
    </submittedName>
</protein>
<evidence type="ECO:0000313" key="2">
    <source>
        <dbReference type="WBParaSite" id="RSKR_0000312800.1"/>
    </source>
</evidence>
<reference evidence="2" key="1">
    <citation type="submission" date="2016-11" db="UniProtKB">
        <authorList>
            <consortium name="WormBaseParasite"/>
        </authorList>
    </citation>
    <scope>IDENTIFICATION</scope>
    <source>
        <strain evidence="2">KR3021</strain>
    </source>
</reference>
<name>A0AC35TQW7_9BILA</name>